<proteinExistence type="predicted"/>
<protein>
    <recommendedName>
        <fullName evidence="2">WYL domain-containing protein</fullName>
    </recommendedName>
</protein>
<dbReference type="PROSITE" id="PS52050">
    <property type="entry name" value="WYL"/>
    <property type="match status" value="1"/>
</dbReference>
<dbReference type="EMBL" id="MLJW01000237">
    <property type="protein sequence ID" value="OIQ92250.1"/>
    <property type="molecule type" value="Genomic_DNA"/>
</dbReference>
<comment type="caution">
    <text evidence="1">The sequence shown here is derived from an EMBL/GenBank/DDBJ whole genome shotgun (WGS) entry which is preliminary data.</text>
</comment>
<sequence length="96" mass="10616">MLQTIITAVQNKEVLSFTYEGYTRVVEPHAVGVSTAGHKVLRCFQVGGHHEKQNHNWDLVLLSKIVGLSATGQRFSSERLGYKGGDKGMITIYAQL</sequence>
<organism evidence="1">
    <name type="scientific">mine drainage metagenome</name>
    <dbReference type="NCBI Taxonomy" id="410659"/>
    <lineage>
        <taxon>unclassified sequences</taxon>
        <taxon>metagenomes</taxon>
        <taxon>ecological metagenomes</taxon>
    </lineage>
</organism>
<evidence type="ECO:0008006" key="2">
    <source>
        <dbReference type="Google" id="ProtNLM"/>
    </source>
</evidence>
<gene>
    <name evidence="1" type="ORF">GALL_258460</name>
</gene>
<name>A0A1J5RA86_9ZZZZ</name>
<dbReference type="AlphaFoldDB" id="A0A1J5RA86"/>
<accession>A0A1J5RA86</accession>
<reference evidence="1" key="1">
    <citation type="submission" date="2016-10" db="EMBL/GenBank/DDBJ databases">
        <title>Sequence of Gallionella enrichment culture.</title>
        <authorList>
            <person name="Poehlein A."/>
            <person name="Muehling M."/>
            <person name="Daniel R."/>
        </authorList>
    </citation>
    <scope>NUCLEOTIDE SEQUENCE</scope>
</reference>
<evidence type="ECO:0000313" key="1">
    <source>
        <dbReference type="EMBL" id="OIQ92250.1"/>
    </source>
</evidence>